<dbReference type="SUPFAM" id="SSF54826">
    <property type="entry name" value="Enolase N-terminal domain-like"/>
    <property type="match status" value="1"/>
</dbReference>
<comment type="pathway">
    <text evidence="2">Carbohydrate degradation; glycolysis; pyruvate from D-glyceraldehyde 3-phosphate: step 4/5.</text>
</comment>
<dbReference type="InterPro" id="IPR036849">
    <property type="entry name" value="Enolase-like_C_sf"/>
</dbReference>
<dbReference type="GO" id="GO:0000287">
    <property type="term" value="F:magnesium ion binding"/>
    <property type="evidence" value="ECO:0007669"/>
    <property type="project" value="InterPro"/>
</dbReference>
<evidence type="ECO:0000256" key="1">
    <source>
        <dbReference type="ARBA" id="ARBA00001946"/>
    </source>
</evidence>
<dbReference type="SFLD" id="SFLDG00178">
    <property type="entry name" value="enolase"/>
    <property type="match status" value="1"/>
</dbReference>
<dbReference type="PIRSF" id="PIRSF001400">
    <property type="entry name" value="Enolase"/>
    <property type="match status" value="1"/>
</dbReference>
<evidence type="ECO:0000259" key="9">
    <source>
        <dbReference type="SMART" id="SM01193"/>
    </source>
</evidence>
<dbReference type="Pfam" id="PF03952">
    <property type="entry name" value="Enolase_N"/>
    <property type="match status" value="1"/>
</dbReference>
<dbReference type="NCBIfam" id="TIGR01060">
    <property type="entry name" value="eno"/>
    <property type="match status" value="1"/>
</dbReference>
<evidence type="ECO:0000256" key="7">
    <source>
        <dbReference type="ARBA" id="ARBA00023239"/>
    </source>
</evidence>
<dbReference type="SFLD" id="SFLDF00002">
    <property type="entry name" value="enolase"/>
    <property type="match status" value="1"/>
</dbReference>
<comment type="cofactor">
    <cofactor evidence="1">
        <name>Mg(2+)</name>
        <dbReference type="ChEBI" id="CHEBI:18420"/>
    </cofactor>
</comment>
<evidence type="ECO:0000256" key="6">
    <source>
        <dbReference type="ARBA" id="ARBA00023152"/>
    </source>
</evidence>
<dbReference type="EC" id="4.2.1.11" evidence="4"/>
<dbReference type="SUPFAM" id="SSF51604">
    <property type="entry name" value="Enolase C-terminal domain-like"/>
    <property type="match status" value="1"/>
</dbReference>
<dbReference type="InterPro" id="IPR020810">
    <property type="entry name" value="Enolase_C"/>
</dbReference>
<dbReference type="InterPro" id="IPR020809">
    <property type="entry name" value="Enolase_CS"/>
</dbReference>
<feature type="domain" description="Enolase C-terminal TIM barrel" evidence="8">
    <location>
        <begin position="142"/>
        <end position="429"/>
    </location>
</feature>
<keyword evidence="6" id="KW-0324">Glycolysis</keyword>
<organism evidence="10">
    <name type="scientific">hydrothermal vent metagenome</name>
    <dbReference type="NCBI Taxonomy" id="652676"/>
    <lineage>
        <taxon>unclassified sequences</taxon>
        <taxon>metagenomes</taxon>
        <taxon>ecological metagenomes</taxon>
    </lineage>
</organism>
<accession>A0A3B0VDN5</accession>
<dbReference type="CDD" id="cd03313">
    <property type="entry name" value="enolase"/>
    <property type="match status" value="1"/>
</dbReference>
<dbReference type="SFLD" id="SFLDS00001">
    <property type="entry name" value="Enolase"/>
    <property type="match status" value="1"/>
</dbReference>
<dbReference type="Pfam" id="PF00113">
    <property type="entry name" value="Enolase_C"/>
    <property type="match status" value="1"/>
</dbReference>
<dbReference type="PANTHER" id="PTHR11902:SF1">
    <property type="entry name" value="ENOLASE"/>
    <property type="match status" value="1"/>
</dbReference>
<gene>
    <name evidence="10" type="ORF">MNBD_DELTA04-123</name>
</gene>
<reference evidence="10" key="1">
    <citation type="submission" date="2018-06" db="EMBL/GenBank/DDBJ databases">
        <authorList>
            <person name="Zhirakovskaya E."/>
        </authorList>
    </citation>
    <scope>NUCLEOTIDE SEQUENCE</scope>
</reference>
<keyword evidence="7 10" id="KW-0456">Lyase</keyword>
<keyword evidence="5" id="KW-0460">Magnesium</keyword>
<dbReference type="EMBL" id="UOEY01000063">
    <property type="protein sequence ID" value="VAW38760.1"/>
    <property type="molecule type" value="Genomic_DNA"/>
</dbReference>
<evidence type="ECO:0000256" key="5">
    <source>
        <dbReference type="ARBA" id="ARBA00022842"/>
    </source>
</evidence>
<dbReference type="GO" id="GO:0004634">
    <property type="term" value="F:phosphopyruvate hydratase activity"/>
    <property type="evidence" value="ECO:0007669"/>
    <property type="project" value="UniProtKB-EC"/>
</dbReference>
<dbReference type="InterPro" id="IPR029017">
    <property type="entry name" value="Enolase-like_N"/>
</dbReference>
<dbReference type="Gene3D" id="3.30.390.10">
    <property type="entry name" value="Enolase-like, N-terminal domain"/>
    <property type="match status" value="1"/>
</dbReference>
<dbReference type="PANTHER" id="PTHR11902">
    <property type="entry name" value="ENOLASE"/>
    <property type="match status" value="1"/>
</dbReference>
<sequence length="439" mass="47155">MKNKFAIQSVTAREILDSRGNPTVEVDCELMDGIRARAAVPAGASTGSREAVELRDSDNSRFHGKGVLQAVANVKETIAPHLRGMDVRRQAQIDQTMIALDGTPNKARLGANAILGVSLAVARAAARASGLRLFQYLGGPGATRLPVPHMNIINGGVHAHWQGADFQEYMIAPYGAASFRQALEWGSEVYHALQTILEKQGLSVGVGDEGGFAPQVRSNEEPLKLITAAISAAGLQPGKDVGIACDPAASEFYEDGRYHLRSEGRKLAAEAMAAYYRQLADSYPLVLLEDGMAQNDWDGWKILMSHLGSRVELVGDDLFCTNVELIARGIKEGVANAVLIKLNQIGTLTETIAATRMARDHGWGAFVSHRSGETVDSFIADMTVALDTGHLKTGAPARGERVEKYNQLLRIEEELGPAARYAGTGAYVVSPELNRGDRG</sequence>
<dbReference type="GO" id="GO:0006096">
    <property type="term" value="P:glycolytic process"/>
    <property type="evidence" value="ECO:0007669"/>
    <property type="project" value="UniProtKB-UniPathway"/>
</dbReference>
<protein>
    <recommendedName>
        <fullName evidence="4">phosphopyruvate hydratase</fullName>
        <ecNumber evidence="4">4.2.1.11</ecNumber>
    </recommendedName>
</protein>
<dbReference type="HAMAP" id="MF_00318">
    <property type="entry name" value="Enolase"/>
    <property type="match status" value="1"/>
</dbReference>
<feature type="domain" description="Enolase N-terminal" evidence="9">
    <location>
        <begin position="7"/>
        <end position="137"/>
    </location>
</feature>
<dbReference type="FunFam" id="3.30.390.10:FF:000001">
    <property type="entry name" value="Enolase"/>
    <property type="match status" value="1"/>
</dbReference>
<dbReference type="InterPro" id="IPR000941">
    <property type="entry name" value="Enolase"/>
</dbReference>
<dbReference type="SMART" id="SM01193">
    <property type="entry name" value="Enolase_N"/>
    <property type="match status" value="1"/>
</dbReference>
<evidence type="ECO:0000256" key="2">
    <source>
        <dbReference type="ARBA" id="ARBA00005031"/>
    </source>
</evidence>
<dbReference type="UniPathway" id="UPA00109">
    <property type="reaction ID" value="UER00187"/>
</dbReference>
<dbReference type="PROSITE" id="PS00164">
    <property type="entry name" value="ENOLASE"/>
    <property type="match status" value="1"/>
</dbReference>
<proteinExistence type="inferred from homology"/>
<dbReference type="InterPro" id="IPR020811">
    <property type="entry name" value="Enolase_N"/>
</dbReference>
<dbReference type="PRINTS" id="PR00148">
    <property type="entry name" value="ENOLASE"/>
</dbReference>
<evidence type="ECO:0000259" key="8">
    <source>
        <dbReference type="SMART" id="SM01192"/>
    </source>
</evidence>
<comment type="similarity">
    <text evidence="3">Belongs to the enolase family.</text>
</comment>
<name>A0A3B0VDN5_9ZZZZ</name>
<evidence type="ECO:0000256" key="3">
    <source>
        <dbReference type="ARBA" id="ARBA00009604"/>
    </source>
</evidence>
<evidence type="ECO:0000256" key="4">
    <source>
        <dbReference type="ARBA" id="ARBA00012058"/>
    </source>
</evidence>
<evidence type="ECO:0000313" key="10">
    <source>
        <dbReference type="EMBL" id="VAW38760.1"/>
    </source>
</evidence>
<dbReference type="GO" id="GO:0000015">
    <property type="term" value="C:phosphopyruvate hydratase complex"/>
    <property type="evidence" value="ECO:0007669"/>
    <property type="project" value="InterPro"/>
</dbReference>
<dbReference type="Gene3D" id="3.20.20.120">
    <property type="entry name" value="Enolase-like C-terminal domain"/>
    <property type="match status" value="1"/>
</dbReference>
<dbReference type="AlphaFoldDB" id="A0A3B0VDN5"/>
<dbReference type="SMART" id="SM01192">
    <property type="entry name" value="Enolase_C"/>
    <property type="match status" value="1"/>
</dbReference>